<dbReference type="Proteomes" id="UP000077266">
    <property type="component" value="Unassembled WGS sequence"/>
</dbReference>
<name>A0A165BLW8_EXIGL</name>
<reference evidence="2 3" key="1">
    <citation type="journal article" date="2016" name="Mol. Biol. Evol.">
        <title>Comparative Genomics of Early-Diverging Mushroom-Forming Fungi Provides Insights into the Origins of Lignocellulose Decay Capabilities.</title>
        <authorList>
            <person name="Nagy L.G."/>
            <person name="Riley R."/>
            <person name="Tritt A."/>
            <person name="Adam C."/>
            <person name="Daum C."/>
            <person name="Floudas D."/>
            <person name="Sun H."/>
            <person name="Yadav J.S."/>
            <person name="Pangilinan J."/>
            <person name="Larsson K.H."/>
            <person name="Matsuura K."/>
            <person name="Barry K."/>
            <person name="Labutti K."/>
            <person name="Kuo R."/>
            <person name="Ohm R.A."/>
            <person name="Bhattacharya S.S."/>
            <person name="Shirouzu T."/>
            <person name="Yoshinaga Y."/>
            <person name="Martin F.M."/>
            <person name="Grigoriev I.V."/>
            <person name="Hibbett D.S."/>
        </authorList>
    </citation>
    <scope>NUCLEOTIDE SEQUENCE [LARGE SCALE GENOMIC DNA]</scope>
    <source>
        <strain evidence="2 3">HHB12029</strain>
    </source>
</reference>
<proteinExistence type="predicted"/>
<accession>A0A165BLW8</accession>
<feature type="region of interest" description="Disordered" evidence="1">
    <location>
        <begin position="1"/>
        <end position="20"/>
    </location>
</feature>
<keyword evidence="3" id="KW-1185">Reference proteome</keyword>
<gene>
    <name evidence="2" type="ORF">EXIGLDRAFT_399730</name>
</gene>
<dbReference type="AlphaFoldDB" id="A0A165BLW8"/>
<dbReference type="InParanoid" id="A0A165BLW8"/>
<evidence type="ECO:0000313" key="3">
    <source>
        <dbReference type="Proteomes" id="UP000077266"/>
    </source>
</evidence>
<evidence type="ECO:0000256" key="1">
    <source>
        <dbReference type="SAM" id="MobiDB-lite"/>
    </source>
</evidence>
<sequence length="213" mass="24266">MPRFWRSPRTPMCPHKPGSNSVPHSCVNLSAYTRRAPTWRNTTDVSVMRRLVRVPYRRTLSRSHPTRYKFREVWTYVSTNRPQARRVTACSGQLYIRDLGSPRVLSLCTLQPSTCSTAGTQYRTLPPQLRLTSRQTLRHALAHVLRLIGNLQGTPPVYETVAAQRLMCSSMAAMQVGCRVVSGCWSLLRLTVGVQTRRIWTLVLDQPEHVVNP</sequence>
<protein>
    <submittedName>
        <fullName evidence="2">Uncharacterized protein</fullName>
    </submittedName>
</protein>
<dbReference type="EMBL" id="KV426440">
    <property type="protein sequence ID" value="KZV80877.1"/>
    <property type="molecule type" value="Genomic_DNA"/>
</dbReference>
<organism evidence="2 3">
    <name type="scientific">Exidia glandulosa HHB12029</name>
    <dbReference type="NCBI Taxonomy" id="1314781"/>
    <lineage>
        <taxon>Eukaryota</taxon>
        <taxon>Fungi</taxon>
        <taxon>Dikarya</taxon>
        <taxon>Basidiomycota</taxon>
        <taxon>Agaricomycotina</taxon>
        <taxon>Agaricomycetes</taxon>
        <taxon>Auriculariales</taxon>
        <taxon>Exidiaceae</taxon>
        <taxon>Exidia</taxon>
    </lineage>
</organism>
<evidence type="ECO:0000313" key="2">
    <source>
        <dbReference type="EMBL" id="KZV80877.1"/>
    </source>
</evidence>